<gene>
    <name evidence="7" type="ORF">FHG71_04325</name>
</gene>
<keyword evidence="5 6" id="KW-0472">Membrane</keyword>
<evidence type="ECO:0000313" key="7">
    <source>
        <dbReference type="EMBL" id="TNC73716.1"/>
    </source>
</evidence>
<dbReference type="AlphaFoldDB" id="A0A5C4NKR0"/>
<dbReference type="RefSeq" id="WP_139080399.1">
    <property type="nucleotide sequence ID" value="NZ_VDFV01000003.1"/>
</dbReference>
<feature type="transmembrane region" description="Helical" evidence="6">
    <location>
        <begin position="71"/>
        <end position="89"/>
    </location>
</feature>
<evidence type="ECO:0000256" key="4">
    <source>
        <dbReference type="ARBA" id="ARBA00022989"/>
    </source>
</evidence>
<dbReference type="Pfam" id="PF01810">
    <property type="entry name" value="LysE"/>
    <property type="match status" value="1"/>
</dbReference>
<dbReference type="InterPro" id="IPR001123">
    <property type="entry name" value="LeuE-type"/>
</dbReference>
<reference evidence="7 8" key="1">
    <citation type="submission" date="2019-06" db="EMBL/GenBank/DDBJ databases">
        <authorList>
            <person name="Jiang L."/>
        </authorList>
    </citation>
    <scope>NUCLEOTIDE SEQUENCE [LARGE SCALE GENOMIC DNA]</scope>
    <source>
        <strain evidence="7 8">YIM 48858</strain>
    </source>
</reference>
<evidence type="ECO:0000256" key="6">
    <source>
        <dbReference type="SAM" id="Phobius"/>
    </source>
</evidence>
<keyword evidence="3 6" id="KW-0812">Transmembrane</keyword>
<dbReference type="GO" id="GO:0033228">
    <property type="term" value="P:cysteine export across plasma membrane"/>
    <property type="evidence" value="ECO:0007669"/>
    <property type="project" value="TreeGrafter"/>
</dbReference>
<dbReference type="Proteomes" id="UP000305709">
    <property type="component" value="Unassembled WGS sequence"/>
</dbReference>
<sequence length="200" mass="21556">MTTLDLLPALAGFAFVSSITPGPNNLMLMASGANFGLRRSLPHMLGVGLGFTAMIVAVGLGLHGIFEALPWAHSALEIFAVVYLLWLAWKIATAKPSTPEAPRAARPLTFWQAAAFQWVNPKGWMMVISALTFYAADQSLGAVLLVAAVFGAINLPCISAWAMLGQEMRRILTSPARFRAFNVTMALLLVATLWPILKAF</sequence>
<dbReference type="OrthoDB" id="9812084at2"/>
<organism evidence="7 8">
    <name type="scientific">Rubellimicrobium roseum</name>
    <dbReference type="NCBI Taxonomy" id="687525"/>
    <lineage>
        <taxon>Bacteria</taxon>
        <taxon>Pseudomonadati</taxon>
        <taxon>Pseudomonadota</taxon>
        <taxon>Alphaproteobacteria</taxon>
        <taxon>Rhodobacterales</taxon>
        <taxon>Roseobacteraceae</taxon>
        <taxon>Rubellimicrobium</taxon>
    </lineage>
</organism>
<dbReference type="EMBL" id="VDFV01000003">
    <property type="protein sequence ID" value="TNC73716.1"/>
    <property type="molecule type" value="Genomic_DNA"/>
</dbReference>
<evidence type="ECO:0000256" key="5">
    <source>
        <dbReference type="ARBA" id="ARBA00023136"/>
    </source>
</evidence>
<keyword evidence="8" id="KW-1185">Reference proteome</keyword>
<keyword evidence="2" id="KW-1003">Cell membrane</keyword>
<name>A0A5C4NKR0_9RHOB</name>
<evidence type="ECO:0000256" key="3">
    <source>
        <dbReference type="ARBA" id="ARBA00022692"/>
    </source>
</evidence>
<accession>A0A5C4NKR0</accession>
<feature type="transmembrane region" description="Helical" evidence="6">
    <location>
        <begin position="142"/>
        <end position="164"/>
    </location>
</feature>
<feature type="transmembrane region" description="Helical" evidence="6">
    <location>
        <begin position="176"/>
        <end position="197"/>
    </location>
</feature>
<feature type="transmembrane region" description="Helical" evidence="6">
    <location>
        <begin position="44"/>
        <end position="65"/>
    </location>
</feature>
<proteinExistence type="predicted"/>
<evidence type="ECO:0000313" key="8">
    <source>
        <dbReference type="Proteomes" id="UP000305709"/>
    </source>
</evidence>
<dbReference type="GO" id="GO:0005886">
    <property type="term" value="C:plasma membrane"/>
    <property type="evidence" value="ECO:0007669"/>
    <property type="project" value="UniProtKB-SubCell"/>
</dbReference>
<comment type="caution">
    <text evidence="7">The sequence shown here is derived from an EMBL/GenBank/DDBJ whole genome shotgun (WGS) entry which is preliminary data.</text>
</comment>
<keyword evidence="4 6" id="KW-1133">Transmembrane helix</keyword>
<evidence type="ECO:0000256" key="1">
    <source>
        <dbReference type="ARBA" id="ARBA00004651"/>
    </source>
</evidence>
<protein>
    <submittedName>
        <fullName evidence="7">LysE family translocator</fullName>
    </submittedName>
</protein>
<dbReference type="PANTHER" id="PTHR30086:SF20">
    <property type="entry name" value="ARGININE EXPORTER PROTEIN ARGO-RELATED"/>
    <property type="match status" value="1"/>
</dbReference>
<evidence type="ECO:0000256" key="2">
    <source>
        <dbReference type="ARBA" id="ARBA00022475"/>
    </source>
</evidence>
<dbReference type="GO" id="GO:0015171">
    <property type="term" value="F:amino acid transmembrane transporter activity"/>
    <property type="evidence" value="ECO:0007669"/>
    <property type="project" value="TreeGrafter"/>
</dbReference>
<feature type="transmembrane region" description="Helical" evidence="6">
    <location>
        <begin position="6"/>
        <end position="23"/>
    </location>
</feature>
<dbReference type="PANTHER" id="PTHR30086">
    <property type="entry name" value="ARGININE EXPORTER PROTEIN ARGO"/>
    <property type="match status" value="1"/>
</dbReference>
<comment type="subcellular location">
    <subcellularLocation>
        <location evidence="1">Cell membrane</location>
        <topology evidence="1">Multi-pass membrane protein</topology>
    </subcellularLocation>
</comment>